<dbReference type="Proteomes" id="UP001165960">
    <property type="component" value="Unassembled WGS sequence"/>
</dbReference>
<accession>A0ACC2RJ60</accession>
<protein>
    <submittedName>
        <fullName evidence="1">Uncharacterized protein</fullName>
    </submittedName>
</protein>
<comment type="caution">
    <text evidence="1">The sequence shown here is derived from an EMBL/GenBank/DDBJ whole genome shotgun (WGS) entry which is preliminary data.</text>
</comment>
<gene>
    <name evidence="1" type="ORF">DSO57_1017766</name>
</gene>
<reference evidence="1" key="1">
    <citation type="submission" date="2022-04" db="EMBL/GenBank/DDBJ databases">
        <title>Genome of the entomopathogenic fungus Entomophthora muscae.</title>
        <authorList>
            <person name="Elya C."/>
            <person name="Lovett B.R."/>
            <person name="Lee E."/>
            <person name="Macias A.M."/>
            <person name="Hajek A.E."/>
            <person name="De Bivort B.L."/>
            <person name="Kasson M.T."/>
            <person name="De Fine Licht H.H."/>
            <person name="Stajich J.E."/>
        </authorList>
    </citation>
    <scope>NUCLEOTIDE SEQUENCE</scope>
    <source>
        <strain evidence="1">Berkeley</strain>
    </source>
</reference>
<sequence>MTENGGPATVTIKDTVQDLKAQQEEAHKAASEARFAASKANCNIHASPIWHAAPVTFAAHNTSPFFKPANLPRFDRKSNIAIFLRLYQNSMYRADEAMKDATIINCLDIDTKTLILSCLPENGWTYSNILQALMEEFGSQEALLG</sequence>
<name>A0ACC2RJ60_9FUNG</name>
<evidence type="ECO:0000313" key="2">
    <source>
        <dbReference type="Proteomes" id="UP001165960"/>
    </source>
</evidence>
<keyword evidence="2" id="KW-1185">Reference proteome</keyword>
<evidence type="ECO:0000313" key="1">
    <source>
        <dbReference type="EMBL" id="KAJ9050089.1"/>
    </source>
</evidence>
<dbReference type="EMBL" id="QTSX02007175">
    <property type="protein sequence ID" value="KAJ9050089.1"/>
    <property type="molecule type" value="Genomic_DNA"/>
</dbReference>
<organism evidence="1 2">
    <name type="scientific">Entomophthora muscae</name>
    <dbReference type="NCBI Taxonomy" id="34485"/>
    <lineage>
        <taxon>Eukaryota</taxon>
        <taxon>Fungi</taxon>
        <taxon>Fungi incertae sedis</taxon>
        <taxon>Zoopagomycota</taxon>
        <taxon>Entomophthoromycotina</taxon>
        <taxon>Entomophthoromycetes</taxon>
        <taxon>Entomophthorales</taxon>
        <taxon>Entomophthoraceae</taxon>
        <taxon>Entomophthora</taxon>
    </lineage>
</organism>
<proteinExistence type="predicted"/>